<keyword evidence="1 3" id="KW-0560">Oxidoreductase</keyword>
<sequence length="492" mass="52325">MSPITVTSPSSGDHLGEVAEHSAAETTAAFVAARRAQRQWQETAVTRRKQILLRLHDAILQRQDEILDLIQRETGKSRASAFEEVMDVAITARHCAYAAGRLLAPRRARGALPILTRTRVERDPVGVVGVIAPWNYPFSLAASDAIAAIAMGNAVVLKPDSQTPLSALKAAELLADAGLPEHVFQVVTGSGRVVGQAIAHECDYLMFTGSTATGRELAAIAGRRLIGYSAELGGKNPLIVAPDADLARTVPGVRAACFSNSGQLCISAERIYVHRDIAERFIPAFVDAVASMRISGGLDWEADMGSLISAQHCERVAGMVDDAVRGGARVLTGGRRLPDLGPAFYAPTVLADVPEDAALYREEVFGPVVTVEVVDSIATAIERANDTRYGLNASVWAKPATGSRIASRLHASTVNVNEGFSAAWASMDAPMGGWKDSGLGRRHGAEGLTKYTESRTVAVQKVASISGNALVPPETLAKTVTLALRWGKRIIR</sequence>
<dbReference type="RefSeq" id="WP_038603954.1">
    <property type="nucleotide sequence ID" value="NZ_CP008944.1"/>
</dbReference>
<dbReference type="Gene3D" id="3.40.605.10">
    <property type="entry name" value="Aldehyde Dehydrogenase, Chain A, domain 1"/>
    <property type="match status" value="1"/>
</dbReference>
<dbReference type="InterPro" id="IPR015590">
    <property type="entry name" value="Aldehyde_DH_dom"/>
</dbReference>
<accession>A0ABN4DAW5</accession>
<dbReference type="InterPro" id="IPR016161">
    <property type="entry name" value="Ald_DH/histidinol_DH"/>
</dbReference>
<reference evidence="5 6" key="1">
    <citation type="submission" date="2014-07" db="EMBL/GenBank/DDBJ databases">
        <title>Complete genome sequence of Corynebacterium atypicum DSM 44849: identifiction of the mycolic acid biosynthesis genes.</title>
        <authorList>
            <person name="Tippelt A."/>
            <person name="Mollmann S."/>
            <person name="Albersmeier A."/>
            <person name="Jaenicke S."/>
            <person name="Ruckert C."/>
            <person name="Tauch A."/>
        </authorList>
    </citation>
    <scope>NUCLEOTIDE SEQUENCE [LARGE SCALE GENOMIC DNA]</scope>
    <source>
        <strain evidence="5 6">R2070</strain>
    </source>
</reference>
<evidence type="ECO:0000313" key="5">
    <source>
        <dbReference type="EMBL" id="AIG63393.1"/>
    </source>
</evidence>
<dbReference type="Pfam" id="PF00171">
    <property type="entry name" value="Aldedh"/>
    <property type="match status" value="1"/>
</dbReference>
<proteinExistence type="inferred from homology"/>
<dbReference type="EMBL" id="CP008944">
    <property type="protein sequence ID" value="AIG63393.1"/>
    <property type="molecule type" value="Genomic_DNA"/>
</dbReference>
<comment type="similarity">
    <text evidence="3">Belongs to the aldehyde dehydrogenase family.</text>
</comment>
<dbReference type="InterPro" id="IPR016163">
    <property type="entry name" value="Ald_DH_C"/>
</dbReference>
<protein>
    <submittedName>
        <fullName evidence="5">Succinate-semialdehyde dehydrogenase</fullName>
    </submittedName>
</protein>
<organism evidence="5 6">
    <name type="scientific">Corynebacterium atypicum</name>
    <dbReference type="NCBI Taxonomy" id="191610"/>
    <lineage>
        <taxon>Bacteria</taxon>
        <taxon>Bacillati</taxon>
        <taxon>Actinomycetota</taxon>
        <taxon>Actinomycetes</taxon>
        <taxon>Mycobacteriales</taxon>
        <taxon>Corynebacteriaceae</taxon>
        <taxon>Corynebacterium</taxon>
    </lineage>
</organism>
<dbReference type="InterPro" id="IPR029510">
    <property type="entry name" value="Ald_DH_CS_GLU"/>
</dbReference>
<gene>
    <name evidence="5" type="primary">gabD2</name>
    <name evidence="5" type="ORF">CATYP_00230</name>
</gene>
<dbReference type="SUPFAM" id="SSF53720">
    <property type="entry name" value="ALDH-like"/>
    <property type="match status" value="1"/>
</dbReference>
<evidence type="ECO:0000259" key="4">
    <source>
        <dbReference type="Pfam" id="PF00171"/>
    </source>
</evidence>
<keyword evidence="6" id="KW-1185">Reference proteome</keyword>
<dbReference type="InterPro" id="IPR016162">
    <property type="entry name" value="Ald_DH_N"/>
</dbReference>
<feature type="active site" evidence="2">
    <location>
        <position position="231"/>
    </location>
</feature>
<evidence type="ECO:0000256" key="2">
    <source>
        <dbReference type="PROSITE-ProRule" id="PRU10007"/>
    </source>
</evidence>
<name>A0ABN4DAW5_9CORY</name>
<evidence type="ECO:0000313" key="6">
    <source>
        <dbReference type="Proteomes" id="UP000028504"/>
    </source>
</evidence>
<evidence type="ECO:0000256" key="3">
    <source>
        <dbReference type="RuleBase" id="RU003345"/>
    </source>
</evidence>
<dbReference type="Proteomes" id="UP000028504">
    <property type="component" value="Chromosome"/>
</dbReference>
<evidence type="ECO:0000256" key="1">
    <source>
        <dbReference type="ARBA" id="ARBA00023002"/>
    </source>
</evidence>
<dbReference type="PROSITE" id="PS00687">
    <property type="entry name" value="ALDEHYDE_DEHYDR_GLU"/>
    <property type="match status" value="1"/>
</dbReference>
<dbReference type="NCBIfam" id="NF006916">
    <property type="entry name" value="PRK09407.1"/>
    <property type="match status" value="1"/>
</dbReference>
<feature type="domain" description="Aldehyde dehydrogenase" evidence="4">
    <location>
        <begin position="4"/>
        <end position="457"/>
    </location>
</feature>
<dbReference type="Gene3D" id="3.40.309.10">
    <property type="entry name" value="Aldehyde Dehydrogenase, Chain A, domain 2"/>
    <property type="match status" value="1"/>
</dbReference>
<dbReference type="PANTHER" id="PTHR11699">
    <property type="entry name" value="ALDEHYDE DEHYDROGENASE-RELATED"/>
    <property type="match status" value="1"/>
</dbReference>